<keyword evidence="2" id="KW-1185">Reference proteome</keyword>
<evidence type="ECO:0000313" key="2">
    <source>
        <dbReference type="Proteomes" id="UP001519460"/>
    </source>
</evidence>
<dbReference type="Proteomes" id="UP001519460">
    <property type="component" value="Unassembled WGS sequence"/>
</dbReference>
<proteinExistence type="predicted"/>
<dbReference type="AlphaFoldDB" id="A0ABD0IZN7"/>
<name>A0ABD0IZN7_9CAEN</name>
<feature type="non-terminal residue" evidence="1">
    <location>
        <position position="58"/>
    </location>
</feature>
<reference evidence="1 2" key="1">
    <citation type="journal article" date="2023" name="Sci. Data">
        <title>Genome assembly of the Korean intertidal mud-creeper Batillaria attramentaria.</title>
        <authorList>
            <person name="Patra A.K."/>
            <person name="Ho P.T."/>
            <person name="Jun S."/>
            <person name="Lee S.J."/>
            <person name="Kim Y."/>
            <person name="Won Y.J."/>
        </authorList>
    </citation>
    <scope>NUCLEOTIDE SEQUENCE [LARGE SCALE GENOMIC DNA]</scope>
    <source>
        <strain evidence="1">Wonlab-2016</strain>
    </source>
</reference>
<evidence type="ECO:0000313" key="1">
    <source>
        <dbReference type="EMBL" id="KAK7441964.1"/>
    </source>
</evidence>
<comment type="caution">
    <text evidence="1">The sequence shown here is derived from an EMBL/GenBank/DDBJ whole genome shotgun (WGS) entry which is preliminary data.</text>
</comment>
<sequence>ASWSWASQLSSFRHVFPVAFISSSTVLRQVLGIGHRPSPSSFYLVVPTSNTGTDDMGT</sequence>
<gene>
    <name evidence="1" type="ORF">BaRGS_00040554</name>
</gene>
<organism evidence="1 2">
    <name type="scientific">Batillaria attramentaria</name>
    <dbReference type="NCBI Taxonomy" id="370345"/>
    <lineage>
        <taxon>Eukaryota</taxon>
        <taxon>Metazoa</taxon>
        <taxon>Spiralia</taxon>
        <taxon>Lophotrochozoa</taxon>
        <taxon>Mollusca</taxon>
        <taxon>Gastropoda</taxon>
        <taxon>Caenogastropoda</taxon>
        <taxon>Sorbeoconcha</taxon>
        <taxon>Cerithioidea</taxon>
        <taxon>Batillariidae</taxon>
        <taxon>Batillaria</taxon>
    </lineage>
</organism>
<feature type="non-terminal residue" evidence="1">
    <location>
        <position position="1"/>
    </location>
</feature>
<accession>A0ABD0IZN7</accession>
<dbReference type="EMBL" id="JACVVK020000843">
    <property type="protein sequence ID" value="KAK7441964.1"/>
    <property type="molecule type" value="Genomic_DNA"/>
</dbReference>
<protein>
    <submittedName>
        <fullName evidence="1">Uncharacterized protein</fullName>
    </submittedName>
</protein>